<sequence length="49" mass="5733">MSYIGVIERYHQYHDAIHDLLASILSGITEQRLFDDEKLQQSAIESLRE</sequence>
<organism evidence="1">
    <name type="scientific">hydrothermal vent metagenome</name>
    <dbReference type="NCBI Taxonomy" id="652676"/>
    <lineage>
        <taxon>unclassified sequences</taxon>
        <taxon>metagenomes</taxon>
        <taxon>ecological metagenomes</taxon>
    </lineage>
</organism>
<proteinExistence type="predicted"/>
<name>A0A3B1A3T1_9ZZZZ</name>
<accession>A0A3B1A3T1</accession>
<evidence type="ECO:0000313" key="1">
    <source>
        <dbReference type="EMBL" id="VAX00399.1"/>
    </source>
</evidence>
<dbReference type="AlphaFoldDB" id="A0A3B1A3T1"/>
<gene>
    <name evidence="1" type="ORF">MNBD_GAMMA20-471</name>
</gene>
<dbReference type="EMBL" id="UOFU01000198">
    <property type="protein sequence ID" value="VAX00399.1"/>
    <property type="molecule type" value="Genomic_DNA"/>
</dbReference>
<feature type="non-terminal residue" evidence="1">
    <location>
        <position position="49"/>
    </location>
</feature>
<protein>
    <submittedName>
        <fullName evidence="1">Uncharacterized protein</fullName>
    </submittedName>
</protein>
<reference evidence="1" key="1">
    <citation type="submission" date="2018-06" db="EMBL/GenBank/DDBJ databases">
        <authorList>
            <person name="Zhirakovskaya E."/>
        </authorList>
    </citation>
    <scope>NUCLEOTIDE SEQUENCE</scope>
</reference>